<keyword evidence="1" id="KW-0732">Signal</keyword>
<reference evidence="2" key="1">
    <citation type="submission" date="2022-01" db="EMBL/GenBank/DDBJ databases">
        <authorList>
            <person name="King R."/>
        </authorList>
    </citation>
    <scope>NUCLEOTIDE SEQUENCE</scope>
</reference>
<keyword evidence="3" id="KW-1185">Reference proteome</keyword>
<proteinExistence type="predicted"/>
<name>A0A9N9MKI6_9CUCU</name>
<accession>A0A9N9MKI6</accession>
<sequence>MDYQIITIPLLFGILLNFGTSSPINQKQDTKAVYVPYDVQYVPVEVPEKFLQVEPLNSKNQASVNQIFLKKEDILKHINNEANHFIEPVKSHPNDGDSNLIRVPLSSINQGFEGTNNLVKEPTIFQQKLTNDSKDIIVVPLSAISKTQKIQADPKEDLVVLPSANQVSHKIVKRQAQRFPMFRPFIRITNVSANRRRFGPSRNPALVGYMSNRDFFPTVA</sequence>
<evidence type="ECO:0000313" key="3">
    <source>
        <dbReference type="Proteomes" id="UP001152799"/>
    </source>
</evidence>
<organism evidence="2 3">
    <name type="scientific">Ceutorhynchus assimilis</name>
    <name type="common">cabbage seed weevil</name>
    <dbReference type="NCBI Taxonomy" id="467358"/>
    <lineage>
        <taxon>Eukaryota</taxon>
        <taxon>Metazoa</taxon>
        <taxon>Ecdysozoa</taxon>
        <taxon>Arthropoda</taxon>
        <taxon>Hexapoda</taxon>
        <taxon>Insecta</taxon>
        <taxon>Pterygota</taxon>
        <taxon>Neoptera</taxon>
        <taxon>Endopterygota</taxon>
        <taxon>Coleoptera</taxon>
        <taxon>Polyphaga</taxon>
        <taxon>Cucujiformia</taxon>
        <taxon>Curculionidae</taxon>
        <taxon>Ceutorhynchinae</taxon>
        <taxon>Ceutorhynchus</taxon>
    </lineage>
</organism>
<dbReference type="AlphaFoldDB" id="A0A9N9MKI6"/>
<feature type="signal peptide" evidence="1">
    <location>
        <begin position="1"/>
        <end position="21"/>
    </location>
</feature>
<evidence type="ECO:0000313" key="2">
    <source>
        <dbReference type="EMBL" id="CAG9764206.1"/>
    </source>
</evidence>
<evidence type="ECO:0000256" key="1">
    <source>
        <dbReference type="SAM" id="SignalP"/>
    </source>
</evidence>
<protein>
    <submittedName>
        <fullName evidence="2">Uncharacterized protein</fullName>
    </submittedName>
</protein>
<dbReference type="OrthoDB" id="10635687at2759"/>
<gene>
    <name evidence="2" type="ORF">CEUTPL_LOCUS4850</name>
</gene>
<feature type="chain" id="PRO_5040152942" evidence="1">
    <location>
        <begin position="22"/>
        <end position="220"/>
    </location>
</feature>
<dbReference type="EMBL" id="OU892278">
    <property type="protein sequence ID" value="CAG9764206.1"/>
    <property type="molecule type" value="Genomic_DNA"/>
</dbReference>
<dbReference type="Proteomes" id="UP001152799">
    <property type="component" value="Chromosome 2"/>
</dbReference>